<comment type="catalytic activity">
    <reaction evidence="2">
        <text>2,5-diamino-6-hydroxy-4-(5-phosphoribosylamino)-pyrimidine + H2O = 2,5,6-triamino-4-hydroxypyrimidine + D-ribose 5-phosphate</text>
        <dbReference type="Rhea" id="RHEA:23436"/>
        <dbReference type="ChEBI" id="CHEBI:15377"/>
        <dbReference type="ChEBI" id="CHEBI:58614"/>
        <dbReference type="ChEBI" id="CHEBI:78346"/>
        <dbReference type="ChEBI" id="CHEBI:137796"/>
    </reaction>
</comment>
<accession>A0ABP7UUJ6</accession>
<evidence type="ECO:0000259" key="3">
    <source>
        <dbReference type="Pfam" id="PF08719"/>
    </source>
</evidence>
<evidence type="ECO:0000313" key="4">
    <source>
        <dbReference type="EMBL" id="GAA4053179.1"/>
    </source>
</evidence>
<sequence length="174" mass="20013">MKGIVYPLLVNKRRILTSEALYQACRFPDYPEIQEEIIKQKSPMAAKMKSKPHRLKCTRADFEEEKVAIMYWCLRVKLACNPNGFGHLLKKTGTRPIVEVSHKDLFWGTKEDKSNPNNVIGVNVLGQLLMELRSFYLENQVSKAYLTVEPLDIANFKLFGEPIEPVVHPILKLN</sequence>
<evidence type="ECO:0000256" key="1">
    <source>
        <dbReference type="ARBA" id="ARBA00000022"/>
    </source>
</evidence>
<protein>
    <submittedName>
        <fullName evidence="4">NADAR family protein</fullName>
    </submittedName>
</protein>
<dbReference type="InterPro" id="IPR037238">
    <property type="entry name" value="YbiA-like_sf"/>
</dbReference>
<organism evidence="4 5">
    <name type="scientific">Flavobacterium chungnamense</name>
    <dbReference type="NCBI Taxonomy" id="706182"/>
    <lineage>
        <taxon>Bacteria</taxon>
        <taxon>Pseudomonadati</taxon>
        <taxon>Bacteroidota</taxon>
        <taxon>Flavobacteriia</taxon>
        <taxon>Flavobacteriales</taxon>
        <taxon>Flavobacteriaceae</taxon>
        <taxon>Flavobacterium</taxon>
    </lineage>
</organism>
<comment type="catalytic activity">
    <reaction evidence="1">
        <text>5-amino-6-(5-phospho-D-ribosylamino)uracil + H2O = 5,6-diaminouracil + D-ribose 5-phosphate</text>
        <dbReference type="Rhea" id="RHEA:55020"/>
        <dbReference type="ChEBI" id="CHEBI:15377"/>
        <dbReference type="ChEBI" id="CHEBI:46252"/>
        <dbReference type="ChEBI" id="CHEBI:58453"/>
        <dbReference type="ChEBI" id="CHEBI:78346"/>
    </reaction>
</comment>
<gene>
    <name evidence="4" type="ORF">GCM10022388_19400</name>
</gene>
<proteinExistence type="predicted"/>
<dbReference type="CDD" id="cd15457">
    <property type="entry name" value="NADAR"/>
    <property type="match status" value="1"/>
</dbReference>
<evidence type="ECO:0000313" key="5">
    <source>
        <dbReference type="Proteomes" id="UP001500426"/>
    </source>
</evidence>
<evidence type="ECO:0000256" key="2">
    <source>
        <dbReference type="ARBA" id="ARBA00000751"/>
    </source>
</evidence>
<dbReference type="SUPFAM" id="SSF143990">
    <property type="entry name" value="YbiA-like"/>
    <property type="match status" value="1"/>
</dbReference>
<reference evidence="5" key="1">
    <citation type="journal article" date="2019" name="Int. J. Syst. Evol. Microbiol.">
        <title>The Global Catalogue of Microorganisms (GCM) 10K type strain sequencing project: providing services to taxonomists for standard genome sequencing and annotation.</title>
        <authorList>
            <consortium name="The Broad Institute Genomics Platform"/>
            <consortium name="The Broad Institute Genome Sequencing Center for Infectious Disease"/>
            <person name="Wu L."/>
            <person name="Ma J."/>
        </authorList>
    </citation>
    <scope>NUCLEOTIDE SEQUENCE [LARGE SCALE GENOMIC DNA]</scope>
    <source>
        <strain evidence="5">JCM 17068</strain>
    </source>
</reference>
<comment type="caution">
    <text evidence="4">The sequence shown here is derived from an EMBL/GenBank/DDBJ whole genome shotgun (WGS) entry which is preliminary data.</text>
</comment>
<dbReference type="EMBL" id="BAABCS010000018">
    <property type="protein sequence ID" value="GAA4053179.1"/>
    <property type="molecule type" value="Genomic_DNA"/>
</dbReference>
<dbReference type="InterPro" id="IPR012816">
    <property type="entry name" value="NADAR"/>
</dbReference>
<name>A0ABP7UUJ6_9FLAO</name>
<keyword evidence="5" id="KW-1185">Reference proteome</keyword>
<dbReference type="Pfam" id="PF08719">
    <property type="entry name" value="NADAR"/>
    <property type="match status" value="1"/>
</dbReference>
<feature type="domain" description="NADAR" evidence="3">
    <location>
        <begin position="11"/>
        <end position="134"/>
    </location>
</feature>
<dbReference type="Gene3D" id="1.10.357.40">
    <property type="entry name" value="YbiA-like"/>
    <property type="match status" value="1"/>
</dbReference>
<dbReference type="Proteomes" id="UP001500426">
    <property type="component" value="Unassembled WGS sequence"/>
</dbReference>